<feature type="compositionally biased region" description="Polar residues" evidence="1">
    <location>
        <begin position="267"/>
        <end position="277"/>
    </location>
</feature>
<feature type="region of interest" description="Disordered" evidence="1">
    <location>
        <begin position="212"/>
        <end position="367"/>
    </location>
</feature>
<dbReference type="EnsemblMetazoa" id="AALFPA23_010931.R15418">
    <property type="protein sequence ID" value="AALFPA23_010931.P15418"/>
    <property type="gene ID" value="AALFPA23_010931"/>
</dbReference>
<organism evidence="2 3">
    <name type="scientific">Aedes albopictus</name>
    <name type="common">Asian tiger mosquito</name>
    <name type="synonym">Stegomyia albopicta</name>
    <dbReference type="NCBI Taxonomy" id="7160"/>
    <lineage>
        <taxon>Eukaryota</taxon>
        <taxon>Metazoa</taxon>
        <taxon>Ecdysozoa</taxon>
        <taxon>Arthropoda</taxon>
        <taxon>Hexapoda</taxon>
        <taxon>Insecta</taxon>
        <taxon>Pterygota</taxon>
        <taxon>Neoptera</taxon>
        <taxon>Endopterygota</taxon>
        <taxon>Diptera</taxon>
        <taxon>Nematocera</taxon>
        <taxon>Culicoidea</taxon>
        <taxon>Culicidae</taxon>
        <taxon>Culicinae</taxon>
        <taxon>Aedini</taxon>
        <taxon>Aedes</taxon>
        <taxon>Stegomyia</taxon>
    </lineage>
</organism>
<reference evidence="2" key="2">
    <citation type="submission" date="2025-05" db="UniProtKB">
        <authorList>
            <consortium name="EnsemblMetazoa"/>
        </authorList>
    </citation>
    <scope>IDENTIFICATION</scope>
    <source>
        <strain evidence="2">Foshan</strain>
    </source>
</reference>
<evidence type="ECO:0000313" key="2">
    <source>
        <dbReference type="EnsemblMetazoa" id="AALFPA23_010931.P15418"/>
    </source>
</evidence>
<dbReference type="GeneID" id="109428695"/>
<feature type="region of interest" description="Disordered" evidence="1">
    <location>
        <begin position="714"/>
        <end position="815"/>
    </location>
</feature>
<feature type="region of interest" description="Disordered" evidence="1">
    <location>
        <begin position="456"/>
        <end position="476"/>
    </location>
</feature>
<reference evidence="3" key="1">
    <citation type="journal article" date="2015" name="Proc. Natl. Acad. Sci. U.S.A.">
        <title>Genome sequence of the Asian Tiger mosquito, Aedes albopictus, reveals insights into its biology, genetics, and evolution.</title>
        <authorList>
            <person name="Chen X.G."/>
            <person name="Jiang X."/>
            <person name="Gu J."/>
            <person name="Xu M."/>
            <person name="Wu Y."/>
            <person name="Deng Y."/>
            <person name="Zhang C."/>
            <person name="Bonizzoni M."/>
            <person name="Dermauw W."/>
            <person name="Vontas J."/>
            <person name="Armbruster P."/>
            <person name="Huang X."/>
            <person name="Yang Y."/>
            <person name="Zhang H."/>
            <person name="He W."/>
            <person name="Peng H."/>
            <person name="Liu Y."/>
            <person name="Wu K."/>
            <person name="Chen J."/>
            <person name="Lirakis M."/>
            <person name="Topalis P."/>
            <person name="Van Leeuwen T."/>
            <person name="Hall A.B."/>
            <person name="Jiang X."/>
            <person name="Thorpe C."/>
            <person name="Mueller R.L."/>
            <person name="Sun C."/>
            <person name="Waterhouse R.M."/>
            <person name="Yan G."/>
            <person name="Tu Z.J."/>
            <person name="Fang X."/>
            <person name="James A.A."/>
        </authorList>
    </citation>
    <scope>NUCLEOTIDE SEQUENCE [LARGE SCALE GENOMIC DNA]</scope>
    <source>
        <strain evidence="3">Foshan</strain>
    </source>
</reference>
<name>A0ABM1YPB9_AEDAL</name>
<feature type="compositionally biased region" description="Basic and acidic residues" evidence="1">
    <location>
        <begin position="635"/>
        <end position="651"/>
    </location>
</feature>
<feature type="region of interest" description="Disordered" evidence="1">
    <location>
        <begin position="628"/>
        <end position="680"/>
    </location>
</feature>
<feature type="compositionally biased region" description="Basic and acidic residues" evidence="1">
    <location>
        <begin position="20"/>
        <end position="33"/>
    </location>
</feature>
<feature type="compositionally biased region" description="Polar residues" evidence="1">
    <location>
        <begin position="358"/>
        <end position="367"/>
    </location>
</feature>
<dbReference type="RefSeq" id="XP_062706577.1">
    <property type="nucleotide sequence ID" value="XM_062850593.1"/>
</dbReference>
<feature type="compositionally biased region" description="Basic residues" evidence="1">
    <location>
        <begin position="714"/>
        <end position="732"/>
    </location>
</feature>
<feature type="compositionally biased region" description="Basic and acidic residues" evidence="1">
    <location>
        <begin position="339"/>
        <end position="357"/>
    </location>
</feature>
<feature type="compositionally biased region" description="Low complexity" evidence="1">
    <location>
        <begin position="457"/>
        <end position="472"/>
    </location>
</feature>
<evidence type="ECO:0000256" key="1">
    <source>
        <dbReference type="SAM" id="MobiDB-lite"/>
    </source>
</evidence>
<protein>
    <submittedName>
        <fullName evidence="2">Uncharacterized protein</fullName>
    </submittedName>
</protein>
<feature type="compositionally biased region" description="Basic residues" evidence="1">
    <location>
        <begin position="669"/>
        <end position="680"/>
    </location>
</feature>
<feature type="compositionally biased region" description="Low complexity" evidence="1">
    <location>
        <begin position="213"/>
        <end position="227"/>
    </location>
</feature>
<dbReference type="InterPro" id="IPR015943">
    <property type="entry name" value="WD40/YVTN_repeat-like_dom_sf"/>
</dbReference>
<dbReference type="Proteomes" id="UP000069940">
    <property type="component" value="Unassembled WGS sequence"/>
</dbReference>
<dbReference type="Gene3D" id="2.130.10.10">
    <property type="entry name" value="YVTN repeat-like/Quinoprotein amine dehydrogenase"/>
    <property type="match status" value="1"/>
</dbReference>
<evidence type="ECO:0000313" key="3">
    <source>
        <dbReference type="Proteomes" id="UP000069940"/>
    </source>
</evidence>
<feature type="compositionally biased region" description="Low complexity" evidence="1">
    <location>
        <begin position="761"/>
        <end position="801"/>
    </location>
</feature>
<keyword evidence="3" id="KW-1185">Reference proteome</keyword>
<feature type="region of interest" description="Disordered" evidence="1">
    <location>
        <begin position="20"/>
        <end position="39"/>
    </location>
</feature>
<feature type="region of interest" description="Disordered" evidence="1">
    <location>
        <begin position="47"/>
        <end position="73"/>
    </location>
</feature>
<accession>A0ABM1YPB9</accession>
<dbReference type="EnsemblMetazoa" id="AALFPA23_010931.R15419">
    <property type="protein sequence ID" value="AALFPA23_010931.P15419"/>
    <property type="gene ID" value="AALFPA23_010931"/>
</dbReference>
<dbReference type="RefSeq" id="XP_029715201.2">
    <property type="nucleotide sequence ID" value="XM_029859341.2"/>
</dbReference>
<proteinExistence type="predicted"/>
<sequence>MYSQYRDSIWNKIRMKNSEMNRSFNRDKNHAEDSVGSEWDLSQIELQEERSPETIPTIELEDDDDVDVGISPPKVRDIPIRVERSESPPVVLVSSPTPVTQNADSSSMVRRPFHDHRDFYPSAINSRPPAPVMVQSPPLISTTPAGIILNRVYHKNPTPQKDNYFSFMDTPPSPGALPASVIFGDRPVSSEPKIVMTTNHYDRRIIRRSFDKSNATNTVSSTSSTISRRQQKNNGPYRLLGVIDLEPDTESGTTESVVVSGDERPTSTDSQTPTNSALLGGGSSIGTAQSVEDAGEKPLTIEIVEDDIQEEDTRMELSEDEESNLQDMAGDQPMAGTSKESESAKEPMDQCTLKDSDTSSTAQMNPSSMANSFWDVSSSGCVKGSKTTSSTSRSNKYTEFDVMLEKINQQVPAMSQQDRVEHWRVTKEDLLYSIPTVAEIESGTSVKRPMDEAIHISSSESSSDSETSDSPSLLRERQLREKYKKRRMTAESTGHVVLSEELDFRRSQLNPEIDKHQESMIQVRKHYYKFPTRFDPNAKEEDGSSGKSSFRDPYANFLRDEKEKDKFAGYLRRNPAYRPSILSRGRHLPIHGVDENKVAVVVLSPLKMQTMNGGVGVEIVQNKNNSNLASSRQQQPDHHHPERPKSADRISHYGKSRSRGAHAPAAVVGRKRRYKVHSSQLKKKKSIMVVSSSNLRSYRSLILKAGLRSGTVRKKHSFVNLKQTRRPGRPKRTAAEPTLKPEPPQKIPAVVAPTPVRRNSRVSVDSAVSSSTSAERQNASSKHRSAAAATATSGSATPEAAKLPLPSQLRTMKNPLNRTNGEVQMAYYVADRIIVVQQELISFWECSKLASLLGLQQELQLAGQLKRAQNDISVDPTNFSRLGFNEDEVFYLEPRARNLDEDEARLCPLASIYVNCYFVGENEDGKETPSLRMKSLQLDSVRSEISDILFTTLPRSRYFIICWHEQLVENEHRTGMCKYSLTPDLETLASIREFPTVTHKISSLKCIDESRLIGLGNTTVAIWNYENGCLMFTVDLKVEIQTPLAAFIHTENDDSALFLIQLCPSAGENLTRKTIKILAINMNKRSWHLVQTYDVPLESTSILTDSSTLNGPGLHCTTFQSGELLAISLDDLSTCFTNHKQLQGPDGRRITRDIVATREKIFLNAANGRQLVLVSDKSIKLRTIDEYALACR</sequence>